<sequence length="541" mass="61208">MNYSLRQRLLISLLSASMLIWGITAYISYKTTRAEVGELFDAELAQSGKVLLAFLETLPKDEPLEENFQPNPTETVNRYFPKKFPYELDNENQDLLLEEENDPKFHLHSFNEIDASDPLSHAFDELLQAKDFDHKYKYERKIVFQLWSENGRLLRHSKNAPEKPFAKGTEGLSKTTIDGDLWHVFSLANTSGEYIIQVGQKQEIRTELTEEISSQLVIQFLYGMPFLGVVIWLIVGHALRPLNRLERQLAKREASYLKPLSTKELPNEIVPVVNEMNNLFAQLEEALEHERQFTADASHELRTPLAGLLTQAQVALKTTDTDVRTQALQRITQGVNRMTYMVQQLLTFSRIESSSSAFLAKTTLLLQHEIIQVMTELEPHAHKKRIHIEVVIEDNLPTITANDQLINILVKNIIDNAIKYTPANGTVLINLSASLKHLVFCVEDSGPGIAPDQYEKSLKRFHRCVETAGTAQGTGLGFSIAQRIASIHDATLTLGEAPLGGLKVTVLFPLSKKLNELSLHSKLSFFSRRKSDTLLNPPFKK</sequence>
<dbReference type="Gene3D" id="3.30.565.10">
    <property type="entry name" value="Histidine kinase-like ATPase, C-terminal domain"/>
    <property type="match status" value="1"/>
</dbReference>
<keyword evidence="8" id="KW-0418">Kinase</keyword>
<evidence type="ECO:0000256" key="3">
    <source>
        <dbReference type="ARBA" id="ARBA00012438"/>
    </source>
</evidence>
<keyword evidence="9" id="KW-0067">ATP-binding</keyword>
<name>A0A1R4H5E4_9GAMM</name>
<dbReference type="SMART" id="SM00387">
    <property type="entry name" value="HATPase_c"/>
    <property type="match status" value="1"/>
</dbReference>
<dbReference type="Pfam" id="PF02518">
    <property type="entry name" value="HATPase_c"/>
    <property type="match status" value="1"/>
</dbReference>
<keyword evidence="12 13" id="KW-0472">Membrane</keyword>
<proteinExistence type="predicted"/>
<evidence type="ECO:0000256" key="10">
    <source>
        <dbReference type="ARBA" id="ARBA00022989"/>
    </source>
</evidence>
<keyword evidence="11" id="KW-0902">Two-component regulatory system</keyword>
<dbReference type="EC" id="2.7.13.3" evidence="3"/>
<dbReference type="GO" id="GO:0000155">
    <property type="term" value="F:phosphorelay sensor kinase activity"/>
    <property type="evidence" value="ECO:0007669"/>
    <property type="project" value="InterPro"/>
</dbReference>
<dbReference type="GO" id="GO:0005524">
    <property type="term" value="F:ATP binding"/>
    <property type="evidence" value="ECO:0007669"/>
    <property type="project" value="UniProtKB-KW"/>
</dbReference>
<dbReference type="InterPro" id="IPR036890">
    <property type="entry name" value="HATPase_C_sf"/>
</dbReference>
<organism evidence="15 16">
    <name type="scientific">Crenothrix polyspora</name>
    <dbReference type="NCBI Taxonomy" id="360316"/>
    <lineage>
        <taxon>Bacteria</taxon>
        <taxon>Pseudomonadati</taxon>
        <taxon>Pseudomonadota</taxon>
        <taxon>Gammaproteobacteria</taxon>
        <taxon>Methylococcales</taxon>
        <taxon>Crenotrichaceae</taxon>
        <taxon>Crenothrix</taxon>
    </lineage>
</organism>
<dbReference type="OrthoDB" id="9804645at2"/>
<evidence type="ECO:0000259" key="14">
    <source>
        <dbReference type="PROSITE" id="PS50109"/>
    </source>
</evidence>
<gene>
    <name evidence="15" type="primary">qseC</name>
    <name evidence="15" type="ORF">CRENPOLYSF1_190108</name>
</gene>
<dbReference type="PRINTS" id="PR00344">
    <property type="entry name" value="BCTRLSENSOR"/>
</dbReference>
<dbReference type="GO" id="GO:0005886">
    <property type="term" value="C:plasma membrane"/>
    <property type="evidence" value="ECO:0007669"/>
    <property type="project" value="TreeGrafter"/>
</dbReference>
<dbReference type="Proteomes" id="UP000195667">
    <property type="component" value="Unassembled WGS sequence"/>
</dbReference>
<keyword evidence="6 13" id="KW-0812">Transmembrane</keyword>
<evidence type="ECO:0000313" key="15">
    <source>
        <dbReference type="EMBL" id="SJM91483.1"/>
    </source>
</evidence>
<dbReference type="Gene3D" id="1.20.5.1040">
    <property type="entry name" value="Sensor protein qsec"/>
    <property type="match status" value="1"/>
</dbReference>
<dbReference type="CDD" id="cd00075">
    <property type="entry name" value="HATPase"/>
    <property type="match status" value="1"/>
</dbReference>
<dbReference type="PANTHER" id="PTHR45436">
    <property type="entry name" value="SENSOR HISTIDINE KINASE YKOH"/>
    <property type="match status" value="1"/>
</dbReference>
<evidence type="ECO:0000256" key="1">
    <source>
        <dbReference type="ARBA" id="ARBA00000085"/>
    </source>
</evidence>
<dbReference type="InterPro" id="IPR036097">
    <property type="entry name" value="HisK_dim/P_sf"/>
</dbReference>
<dbReference type="SUPFAM" id="SSF55874">
    <property type="entry name" value="ATPase domain of HSP90 chaperone/DNA topoisomerase II/histidine kinase"/>
    <property type="match status" value="1"/>
</dbReference>
<evidence type="ECO:0000256" key="2">
    <source>
        <dbReference type="ARBA" id="ARBA00004141"/>
    </source>
</evidence>
<dbReference type="InterPro" id="IPR005467">
    <property type="entry name" value="His_kinase_dom"/>
</dbReference>
<feature type="transmembrane region" description="Helical" evidence="13">
    <location>
        <begin position="220"/>
        <end position="239"/>
    </location>
</feature>
<keyword evidence="16" id="KW-1185">Reference proteome</keyword>
<dbReference type="Pfam" id="PF00512">
    <property type="entry name" value="HisKA"/>
    <property type="match status" value="1"/>
</dbReference>
<dbReference type="Gene3D" id="1.10.287.130">
    <property type="match status" value="1"/>
</dbReference>
<dbReference type="EMBL" id="FUKI01000092">
    <property type="protein sequence ID" value="SJM91483.1"/>
    <property type="molecule type" value="Genomic_DNA"/>
</dbReference>
<dbReference type="AlphaFoldDB" id="A0A1R4H5E4"/>
<dbReference type="RefSeq" id="WP_087142969.1">
    <property type="nucleotide sequence ID" value="NZ_FUKI01000092.1"/>
</dbReference>
<comment type="catalytic activity">
    <reaction evidence="1">
        <text>ATP + protein L-histidine = ADP + protein N-phospho-L-histidine.</text>
        <dbReference type="EC" id="2.7.13.3"/>
    </reaction>
</comment>
<evidence type="ECO:0000256" key="4">
    <source>
        <dbReference type="ARBA" id="ARBA00022553"/>
    </source>
</evidence>
<dbReference type="SUPFAM" id="SSF47384">
    <property type="entry name" value="Homodimeric domain of signal transducing histidine kinase"/>
    <property type="match status" value="1"/>
</dbReference>
<keyword evidence="7" id="KW-0547">Nucleotide-binding</keyword>
<evidence type="ECO:0000256" key="11">
    <source>
        <dbReference type="ARBA" id="ARBA00023012"/>
    </source>
</evidence>
<dbReference type="PANTHER" id="PTHR45436:SF14">
    <property type="entry name" value="SENSOR PROTEIN QSEC"/>
    <property type="match status" value="1"/>
</dbReference>
<dbReference type="InterPro" id="IPR003661">
    <property type="entry name" value="HisK_dim/P_dom"/>
</dbReference>
<evidence type="ECO:0000256" key="12">
    <source>
        <dbReference type="ARBA" id="ARBA00023136"/>
    </source>
</evidence>
<evidence type="ECO:0000256" key="7">
    <source>
        <dbReference type="ARBA" id="ARBA00022741"/>
    </source>
</evidence>
<evidence type="ECO:0000256" key="9">
    <source>
        <dbReference type="ARBA" id="ARBA00022840"/>
    </source>
</evidence>
<evidence type="ECO:0000256" key="6">
    <source>
        <dbReference type="ARBA" id="ARBA00022692"/>
    </source>
</evidence>
<dbReference type="InterPro" id="IPR004358">
    <property type="entry name" value="Sig_transdc_His_kin-like_C"/>
</dbReference>
<keyword evidence="4" id="KW-0597">Phosphoprotein</keyword>
<evidence type="ECO:0000313" key="16">
    <source>
        <dbReference type="Proteomes" id="UP000195667"/>
    </source>
</evidence>
<keyword evidence="5 15" id="KW-0808">Transferase</keyword>
<dbReference type="FunFam" id="1.10.287.130:FF:000001">
    <property type="entry name" value="Two-component sensor histidine kinase"/>
    <property type="match status" value="1"/>
</dbReference>
<evidence type="ECO:0000256" key="5">
    <source>
        <dbReference type="ARBA" id="ARBA00022679"/>
    </source>
</evidence>
<protein>
    <recommendedName>
        <fullName evidence="3">histidine kinase</fullName>
        <ecNumber evidence="3">2.7.13.3</ecNumber>
    </recommendedName>
</protein>
<dbReference type="PROSITE" id="PS50109">
    <property type="entry name" value="HIS_KIN"/>
    <property type="match status" value="1"/>
</dbReference>
<evidence type="ECO:0000256" key="13">
    <source>
        <dbReference type="SAM" id="Phobius"/>
    </source>
</evidence>
<dbReference type="SMART" id="SM00388">
    <property type="entry name" value="HisKA"/>
    <property type="match status" value="1"/>
</dbReference>
<feature type="domain" description="Histidine kinase" evidence="14">
    <location>
        <begin position="296"/>
        <end position="512"/>
    </location>
</feature>
<dbReference type="CDD" id="cd00082">
    <property type="entry name" value="HisKA"/>
    <property type="match status" value="1"/>
</dbReference>
<comment type="subcellular location">
    <subcellularLocation>
        <location evidence="2">Membrane</location>
        <topology evidence="2">Multi-pass membrane protein</topology>
    </subcellularLocation>
</comment>
<accession>A0A1R4H5E4</accession>
<dbReference type="InterPro" id="IPR050428">
    <property type="entry name" value="TCS_sensor_his_kinase"/>
</dbReference>
<evidence type="ECO:0000256" key="8">
    <source>
        <dbReference type="ARBA" id="ARBA00022777"/>
    </source>
</evidence>
<reference evidence="16" key="1">
    <citation type="submission" date="2017-02" db="EMBL/GenBank/DDBJ databases">
        <authorList>
            <person name="Daims H."/>
        </authorList>
    </citation>
    <scope>NUCLEOTIDE SEQUENCE [LARGE SCALE GENOMIC DNA]</scope>
</reference>
<dbReference type="InterPro" id="IPR003594">
    <property type="entry name" value="HATPase_dom"/>
</dbReference>
<keyword evidence="10 13" id="KW-1133">Transmembrane helix</keyword>